<evidence type="ECO:0000313" key="2">
    <source>
        <dbReference type="Proteomes" id="UP000026915"/>
    </source>
</evidence>
<dbReference type="HOGENOM" id="CLU_2659535_0_0_1"/>
<name>A0A061GW36_THECC</name>
<proteinExistence type="predicted"/>
<sequence>MNYFSTSLAIKGEWLTKHAINYFPSRSSLYAPLVLFLKPGRETLLRTSPVVASRRRNLSKFPFNLNCFLKKKIRCS</sequence>
<accession>A0A061GW36</accession>
<dbReference type="Proteomes" id="UP000026915">
    <property type="component" value="Chromosome 9"/>
</dbReference>
<dbReference type="EMBL" id="CM001887">
    <property type="protein sequence ID" value="EOY33402.1"/>
    <property type="molecule type" value="Genomic_DNA"/>
</dbReference>
<organism evidence="1 2">
    <name type="scientific">Theobroma cacao</name>
    <name type="common">Cacao</name>
    <name type="synonym">Cocoa</name>
    <dbReference type="NCBI Taxonomy" id="3641"/>
    <lineage>
        <taxon>Eukaryota</taxon>
        <taxon>Viridiplantae</taxon>
        <taxon>Streptophyta</taxon>
        <taxon>Embryophyta</taxon>
        <taxon>Tracheophyta</taxon>
        <taxon>Spermatophyta</taxon>
        <taxon>Magnoliopsida</taxon>
        <taxon>eudicotyledons</taxon>
        <taxon>Gunneridae</taxon>
        <taxon>Pentapetalae</taxon>
        <taxon>rosids</taxon>
        <taxon>malvids</taxon>
        <taxon>Malvales</taxon>
        <taxon>Malvaceae</taxon>
        <taxon>Byttnerioideae</taxon>
        <taxon>Theobroma</taxon>
    </lineage>
</organism>
<dbReference type="AlphaFoldDB" id="A0A061GW36"/>
<dbReference type="Gramene" id="EOY33402">
    <property type="protein sequence ID" value="EOY33402"/>
    <property type="gene ID" value="TCM_041379"/>
</dbReference>
<dbReference type="InParanoid" id="A0A061GW36"/>
<reference evidence="1 2" key="1">
    <citation type="journal article" date="2013" name="Genome Biol.">
        <title>The genome sequence of the most widely cultivated cacao type and its use to identify candidate genes regulating pod color.</title>
        <authorList>
            <person name="Motamayor J.C."/>
            <person name="Mockaitis K."/>
            <person name="Schmutz J."/>
            <person name="Haiminen N."/>
            <person name="Iii D.L."/>
            <person name="Cornejo O."/>
            <person name="Findley S.D."/>
            <person name="Zheng P."/>
            <person name="Utro F."/>
            <person name="Royaert S."/>
            <person name="Saski C."/>
            <person name="Jenkins J."/>
            <person name="Podicheti R."/>
            <person name="Zhao M."/>
            <person name="Scheffler B.E."/>
            <person name="Stack J.C."/>
            <person name="Feltus F.A."/>
            <person name="Mustiga G.M."/>
            <person name="Amores F."/>
            <person name="Phillips W."/>
            <person name="Marelli J.P."/>
            <person name="May G.D."/>
            <person name="Shapiro H."/>
            <person name="Ma J."/>
            <person name="Bustamante C.D."/>
            <person name="Schnell R.J."/>
            <person name="Main D."/>
            <person name="Gilbert D."/>
            <person name="Parida L."/>
            <person name="Kuhn D.N."/>
        </authorList>
    </citation>
    <scope>NUCLEOTIDE SEQUENCE [LARGE SCALE GENOMIC DNA]</scope>
    <source>
        <strain evidence="2">cv. Matina 1-6</strain>
    </source>
</reference>
<keyword evidence="2" id="KW-1185">Reference proteome</keyword>
<gene>
    <name evidence="1" type="ORF">TCM_041379</name>
</gene>
<protein>
    <submittedName>
        <fullName evidence="1">Uncharacterized protein</fullName>
    </submittedName>
</protein>
<evidence type="ECO:0000313" key="1">
    <source>
        <dbReference type="EMBL" id="EOY33402.1"/>
    </source>
</evidence>